<name>A0A9W9XBW8_9EURO</name>
<dbReference type="AlphaFoldDB" id="A0A9W9XBW8"/>
<dbReference type="RefSeq" id="XP_056790588.1">
    <property type="nucleotide sequence ID" value="XM_056933047.1"/>
</dbReference>
<feature type="domain" description="NmrA-like" evidence="3">
    <location>
        <begin position="5"/>
        <end position="231"/>
    </location>
</feature>
<dbReference type="InterPro" id="IPR036291">
    <property type="entry name" value="NAD(P)-bd_dom_sf"/>
</dbReference>
<comment type="caution">
    <text evidence="4">The sequence shown here is derived from an EMBL/GenBank/DDBJ whole genome shotgun (WGS) entry which is preliminary data.</text>
</comment>
<dbReference type="Proteomes" id="UP001148312">
    <property type="component" value="Unassembled WGS sequence"/>
</dbReference>
<dbReference type="SUPFAM" id="SSF51735">
    <property type="entry name" value="NAD(P)-binding Rossmann-fold domains"/>
    <property type="match status" value="1"/>
</dbReference>
<evidence type="ECO:0000313" key="4">
    <source>
        <dbReference type="EMBL" id="KAJ5488555.1"/>
    </source>
</evidence>
<dbReference type="GeneID" id="81623296"/>
<dbReference type="GO" id="GO:0016491">
    <property type="term" value="F:oxidoreductase activity"/>
    <property type="evidence" value="ECO:0007669"/>
    <property type="project" value="UniProtKB-KW"/>
</dbReference>
<keyword evidence="1" id="KW-0521">NADP</keyword>
<dbReference type="PANTHER" id="PTHR47706:SF1">
    <property type="entry name" value="CIPA-LIKE, PUTATIVE (AFU_ORTHOLOGUE AFUA_1G12460)-RELATED"/>
    <property type="match status" value="1"/>
</dbReference>
<accession>A0A9W9XBW8</accession>
<proteinExistence type="predicted"/>
<organism evidence="4 5">
    <name type="scientific">Penicillium diatomitis</name>
    <dbReference type="NCBI Taxonomy" id="2819901"/>
    <lineage>
        <taxon>Eukaryota</taxon>
        <taxon>Fungi</taxon>
        <taxon>Dikarya</taxon>
        <taxon>Ascomycota</taxon>
        <taxon>Pezizomycotina</taxon>
        <taxon>Eurotiomycetes</taxon>
        <taxon>Eurotiomycetidae</taxon>
        <taxon>Eurotiales</taxon>
        <taxon>Aspergillaceae</taxon>
        <taxon>Penicillium</taxon>
    </lineage>
</organism>
<evidence type="ECO:0000259" key="3">
    <source>
        <dbReference type="Pfam" id="PF05368"/>
    </source>
</evidence>
<gene>
    <name evidence="4" type="ORF">N7539_003445</name>
</gene>
<dbReference type="InterPro" id="IPR051609">
    <property type="entry name" value="NmrA/Isoflavone_reductase-like"/>
</dbReference>
<dbReference type="CDD" id="cd05259">
    <property type="entry name" value="PCBER_SDR_a"/>
    <property type="match status" value="1"/>
</dbReference>
<reference evidence="4" key="1">
    <citation type="submission" date="2022-12" db="EMBL/GenBank/DDBJ databases">
        <authorList>
            <person name="Petersen C."/>
        </authorList>
    </citation>
    <scope>NUCLEOTIDE SEQUENCE</scope>
    <source>
        <strain evidence="4">IBT 30728</strain>
    </source>
</reference>
<dbReference type="InterPro" id="IPR045312">
    <property type="entry name" value="PCBER-like"/>
</dbReference>
<evidence type="ECO:0000313" key="5">
    <source>
        <dbReference type="Proteomes" id="UP001148312"/>
    </source>
</evidence>
<protein>
    <recommendedName>
        <fullName evidence="3">NmrA-like domain-containing protein</fullName>
    </recommendedName>
</protein>
<keyword evidence="2" id="KW-0560">Oxidoreductase</keyword>
<sequence length="297" mass="32306">MPEIKRVAVAGATGNIGPAIVTELVEAGFEVTVFSRSSSAKTDSRARVQQVDYDSKESLVAALKDQDALVNTLPMNVIPLDVHLRILDAARAAGIKRYLPSEFGCDLSDKEIASLPVFADKATIGDKLSETSQQDPSFTWTRVYTGPFFDWGIEMNFFINLKGPSTEIYNGGDVPVSSTNVAGVGQAVVGVLKHLEETKNRCVFASNTTFSQNKLLELSGNADKVKRVDVKAEDLLKRADEALKQSSPDFKTAFVSQILYAIFAGKFGNHFTKTDNELLGVKSLSEAELTEVVKKYA</sequence>
<dbReference type="Gene3D" id="3.40.50.720">
    <property type="entry name" value="NAD(P)-binding Rossmann-like Domain"/>
    <property type="match status" value="1"/>
</dbReference>
<keyword evidence="5" id="KW-1185">Reference proteome</keyword>
<evidence type="ECO:0000256" key="1">
    <source>
        <dbReference type="ARBA" id="ARBA00022857"/>
    </source>
</evidence>
<dbReference type="PANTHER" id="PTHR47706">
    <property type="entry name" value="NMRA-LIKE FAMILY PROTEIN"/>
    <property type="match status" value="1"/>
</dbReference>
<dbReference type="Pfam" id="PF05368">
    <property type="entry name" value="NmrA"/>
    <property type="match status" value="1"/>
</dbReference>
<evidence type="ECO:0000256" key="2">
    <source>
        <dbReference type="ARBA" id="ARBA00023002"/>
    </source>
</evidence>
<reference evidence="4" key="2">
    <citation type="journal article" date="2023" name="IMA Fungus">
        <title>Comparative genomic study of the Penicillium genus elucidates a diverse pangenome and 15 lateral gene transfer events.</title>
        <authorList>
            <person name="Petersen C."/>
            <person name="Sorensen T."/>
            <person name="Nielsen M.R."/>
            <person name="Sondergaard T.E."/>
            <person name="Sorensen J.L."/>
            <person name="Fitzpatrick D.A."/>
            <person name="Frisvad J.C."/>
            <person name="Nielsen K.L."/>
        </authorList>
    </citation>
    <scope>NUCLEOTIDE SEQUENCE</scope>
    <source>
        <strain evidence="4">IBT 30728</strain>
    </source>
</reference>
<dbReference type="EMBL" id="JAPWDQ010000004">
    <property type="protein sequence ID" value="KAJ5488555.1"/>
    <property type="molecule type" value="Genomic_DNA"/>
</dbReference>
<dbReference type="Gene3D" id="3.90.25.10">
    <property type="entry name" value="UDP-galactose 4-epimerase, domain 1"/>
    <property type="match status" value="1"/>
</dbReference>
<dbReference type="InterPro" id="IPR008030">
    <property type="entry name" value="NmrA-like"/>
</dbReference>